<dbReference type="Pfam" id="PF01734">
    <property type="entry name" value="Patatin"/>
    <property type="match status" value="1"/>
</dbReference>
<evidence type="ECO:0000313" key="5">
    <source>
        <dbReference type="EMBL" id="KAJ9622892.1"/>
    </source>
</evidence>
<dbReference type="EMBL" id="JAPDRN010000104">
    <property type="protein sequence ID" value="KAJ9622892.1"/>
    <property type="molecule type" value="Genomic_DNA"/>
</dbReference>
<organism evidence="5">
    <name type="scientific">Knufia peltigerae</name>
    <dbReference type="NCBI Taxonomy" id="1002370"/>
    <lineage>
        <taxon>Eukaryota</taxon>
        <taxon>Fungi</taxon>
        <taxon>Dikarya</taxon>
        <taxon>Ascomycota</taxon>
        <taxon>Pezizomycotina</taxon>
        <taxon>Eurotiomycetes</taxon>
        <taxon>Chaetothyriomycetidae</taxon>
        <taxon>Chaetothyriales</taxon>
        <taxon>Trichomeriaceae</taxon>
        <taxon>Knufia</taxon>
    </lineage>
</organism>
<evidence type="ECO:0000256" key="3">
    <source>
        <dbReference type="SAM" id="Phobius"/>
    </source>
</evidence>
<keyword evidence="2" id="KW-0378">Hydrolase</keyword>
<dbReference type="InterPro" id="IPR002641">
    <property type="entry name" value="PNPLA_dom"/>
</dbReference>
<evidence type="ECO:0000256" key="2">
    <source>
        <dbReference type="PROSITE-ProRule" id="PRU01161"/>
    </source>
</evidence>
<evidence type="ECO:0000259" key="4">
    <source>
        <dbReference type="PROSITE" id="PS51635"/>
    </source>
</evidence>
<keyword evidence="2" id="KW-0442">Lipid degradation</keyword>
<reference evidence="5" key="1">
    <citation type="submission" date="2022-10" db="EMBL/GenBank/DDBJ databases">
        <title>Culturing micro-colonial fungi from biological soil crusts in the Mojave desert and describing Neophaeococcomyces mojavensis, and introducing the new genera and species Taxawa tesnikishii.</title>
        <authorList>
            <person name="Kurbessoian T."/>
            <person name="Stajich J.E."/>
        </authorList>
    </citation>
    <scope>NUCLEOTIDE SEQUENCE</scope>
    <source>
        <strain evidence="5">TK_35</strain>
    </source>
</reference>
<feature type="short sequence motif" description="GXSXG" evidence="2">
    <location>
        <begin position="95"/>
        <end position="99"/>
    </location>
</feature>
<protein>
    <recommendedName>
        <fullName evidence="4">PNPLA domain-containing protein</fullName>
    </recommendedName>
</protein>
<feature type="domain" description="PNPLA" evidence="4">
    <location>
        <begin position="65"/>
        <end position="450"/>
    </location>
</feature>
<feature type="short sequence motif" description="DGA/G" evidence="2">
    <location>
        <begin position="437"/>
        <end position="439"/>
    </location>
</feature>
<dbReference type="AlphaFoldDB" id="A0AA38XUF9"/>
<keyword evidence="3" id="KW-0472">Membrane</keyword>
<proteinExistence type="predicted"/>
<feature type="active site" description="Nucleophile" evidence="2">
    <location>
        <position position="97"/>
    </location>
</feature>
<feature type="transmembrane region" description="Helical" evidence="3">
    <location>
        <begin position="174"/>
        <end position="202"/>
    </location>
</feature>
<accession>A0AA38XUF9</accession>
<evidence type="ECO:0000256" key="1">
    <source>
        <dbReference type="ARBA" id="ARBA00023098"/>
    </source>
</evidence>
<sequence>MGARSAFTGFPFKSIPSRERQDGYLRQVQGGPVGGNGQGTPSRAEAVAAFSGYGRWLVAAKYCDLVMKGGITSGIVYPNAVLALAREYRFKSIGGTSAGAIAAAVAAAAAYGDRRQQAGETLPGDAGYGGLSAVSAQLSRRGFIYSLFQPAAGARAAYRLLVVLTGNAGWPRKLLCLAIAVFQIAPLEVLVSLALLLGLGWWGGGWSGVAATLLPSLLCAYGAGVAGAALRVARVARRNLLGLCSGLSRNAGTPALTEWLHESLQQLSGKPMDAPLTFADLHDAPRYAGEPHSPHAITLQMITTCVSHNEPRTLPLGGAQFWFLREEFEQLFPASVVQWMVDHAGPPREVEGRNYYHLPQGASLPVLVATRMSLSFPLLISAVPLHEPSRRERRCEPTSTVAGEAGQNVADSMEGLTSAGQACGPVITAFRVCWFSDGGISSNFPIHLFDAALPRWPTFAINLVYPQRPEPVLLESDSRQALERSVFLPTENRHGWQRHYQSIATPLAAGELSRFLFAVVATMQNWRDLLQARAPGYRDRIVHVSLQGDEGGMNLDMPQEVLTRIADKGSLAGARFCSFSFENHYWIRWRNLASAYQRYTLEISRTDDPAQQVLAYRAAYAMVATGTPPPPSYKLGSEDKRLASQQLWGLMVEQGRSWDDLGPDLTDGSPRPLPQMKVTPIY</sequence>
<feature type="transmembrane region" description="Helical" evidence="3">
    <location>
        <begin position="208"/>
        <end position="230"/>
    </location>
</feature>
<comment type="caution">
    <text evidence="5">The sequence shown here is derived from an EMBL/GenBank/DDBJ whole genome shotgun (WGS) entry which is preliminary data.</text>
</comment>
<dbReference type="InterPro" id="IPR016035">
    <property type="entry name" value="Acyl_Trfase/lysoPLipase"/>
</dbReference>
<keyword evidence="3" id="KW-0812">Transmembrane</keyword>
<dbReference type="PROSITE" id="PS51635">
    <property type="entry name" value="PNPLA"/>
    <property type="match status" value="1"/>
</dbReference>
<dbReference type="GO" id="GO:0046486">
    <property type="term" value="P:glycerolipid metabolic process"/>
    <property type="evidence" value="ECO:0007669"/>
    <property type="project" value="UniProtKB-ARBA"/>
</dbReference>
<dbReference type="GO" id="GO:0016042">
    <property type="term" value="P:lipid catabolic process"/>
    <property type="evidence" value="ECO:0007669"/>
    <property type="project" value="UniProtKB-UniRule"/>
</dbReference>
<comment type="caution">
    <text evidence="2">Lacks conserved residue(s) required for the propagation of feature annotation.</text>
</comment>
<dbReference type="SUPFAM" id="SSF52151">
    <property type="entry name" value="FabD/lysophospholipase-like"/>
    <property type="match status" value="1"/>
</dbReference>
<keyword evidence="3" id="KW-1133">Transmembrane helix</keyword>
<dbReference type="GO" id="GO:0016787">
    <property type="term" value="F:hydrolase activity"/>
    <property type="evidence" value="ECO:0007669"/>
    <property type="project" value="UniProtKB-UniRule"/>
</dbReference>
<gene>
    <name evidence="5" type="ORF">H2204_011372</name>
</gene>
<dbReference type="Gene3D" id="3.40.1090.10">
    <property type="entry name" value="Cytosolic phospholipase A2 catalytic domain"/>
    <property type="match status" value="2"/>
</dbReference>
<feature type="active site" description="Proton acceptor" evidence="2">
    <location>
        <position position="437"/>
    </location>
</feature>
<name>A0AA38XUF9_9EURO</name>
<keyword evidence="1 2" id="KW-0443">Lipid metabolism</keyword>